<keyword evidence="3" id="KW-1185">Reference proteome</keyword>
<dbReference type="PANTHER" id="PTHR11895:SF172">
    <property type="entry name" value="GLUTAMYL-TRNA(GLN) AMIDOTRANSFERASE"/>
    <property type="match status" value="1"/>
</dbReference>
<dbReference type="SUPFAM" id="SSF75304">
    <property type="entry name" value="Amidase signature (AS) enzymes"/>
    <property type="match status" value="1"/>
</dbReference>
<accession>A0ABS7PK62</accession>
<reference evidence="2 3" key="1">
    <citation type="submission" date="2021-08" db="EMBL/GenBank/DDBJ databases">
        <authorList>
            <person name="Tuo L."/>
        </authorList>
    </citation>
    <scope>NUCLEOTIDE SEQUENCE [LARGE SCALE GENOMIC DNA]</scope>
    <source>
        <strain evidence="2 3">JCM 31229</strain>
    </source>
</reference>
<dbReference type="Pfam" id="PF01425">
    <property type="entry name" value="Amidase"/>
    <property type="match status" value="1"/>
</dbReference>
<dbReference type="EMBL" id="JAINVV010000003">
    <property type="protein sequence ID" value="MBY8821676.1"/>
    <property type="molecule type" value="Genomic_DNA"/>
</dbReference>
<organism evidence="2 3">
    <name type="scientific">Sphingomonas colocasiae</name>
    <dbReference type="NCBI Taxonomy" id="1848973"/>
    <lineage>
        <taxon>Bacteria</taxon>
        <taxon>Pseudomonadati</taxon>
        <taxon>Pseudomonadota</taxon>
        <taxon>Alphaproteobacteria</taxon>
        <taxon>Sphingomonadales</taxon>
        <taxon>Sphingomonadaceae</taxon>
        <taxon>Sphingomonas</taxon>
    </lineage>
</organism>
<gene>
    <name evidence="2" type="ORF">K7G82_05190</name>
</gene>
<dbReference type="InterPro" id="IPR023631">
    <property type="entry name" value="Amidase_dom"/>
</dbReference>
<dbReference type="Proteomes" id="UP000706039">
    <property type="component" value="Unassembled WGS sequence"/>
</dbReference>
<name>A0ABS7PK62_9SPHN</name>
<evidence type="ECO:0000259" key="1">
    <source>
        <dbReference type="Pfam" id="PF01425"/>
    </source>
</evidence>
<dbReference type="RefSeq" id="WP_222988772.1">
    <property type="nucleotide sequence ID" value="NZ_JAINVV010000003.1"/>
</dbReference>
<dbReference type="Gene3D" id="3.90.1300.10">
    <property type="entry name" value="Amidase signature (AS) domain"/>
    <property type="match status" value="1"/>
</dbReference>
<comment type="caution">
    <text evidence="2">The sequence shown here is derived from an EMBL/GenBank/DDBJ whole genome shotgun (WGS) entry which is preliminary data.</text>
</comment>
<proteinExistence type="predicted"/>
<dbReference type="PANTHER" id="PTHR11895">
    <property type="entry name" value="TRANSAMIDASE"/>
    <property type="match status" value="1"/>
</dbReference>
<dbReference type="InterPro" id="IPR000120">
    <property type="entry name" value="Amidase"/>
</dbReference>
<evidence type="ECO:0000313" key="3">
    <source>
        <dbReference type="Proteomes" id="UP000706039"/>
    </source>
</evidence>
<feature type="domain" description="Amidase" evidence="1">
    <location>
        <begin position="22"/>
        <end position="401"/>
    </location>
</feature>
<protein>
    <submittedName>
        <fullName evidence="2">AtzE family amidohydrolase</fullName>
    </submittedName>
</protein>
<sequence>MTDKVEAAIARLPEAAANGWLARAIEPVNPGTVTGPLAGLPWFSKDLFAVRGMTTVAASKALADDPPAERDSFAVARLRGAGGVLIGSTNMDSLAYGFVSRTELYGTARNPRDPSRLCGGSSGGSAAVVAAGIVPFALGTDTSGSIRVPAALCGVIGVKPSLGRLSKSGVQTLSPSLDHVGFFADTLDRARQVYDVLDAADPDDADQRQFAESDPAAPCKVGLLGGHFSNAMEPAVAEAIGEAARAFGAETIEAPLSTRARAAAYTIVAAEAARTHAERLRTRRHLFDTAIRDRLTAALLIPDAWIEEARAVGTAYSAEFDALFERFDMLVAPTVPCLAPPAEDALAMLPGTNIPLRAALGLYTQPISLLGLPVITVPLATSAGLPTGIQLIGPMGSEARLFAAAARLIEGCRIAADAAGTR</sequence>
<dbReference type="InterPro" id="IPR036928">
    <property type="entry name" value="AS_sf"/>
</dbReference>
<evidence type="ECO:0000313" key="2">
    <source>
        <dbReference type="EMBL" id="MBY8821676.1"/>
    </source>
</evidence>